<dbReference type="PaxDb" id="29760-VIT_15s0046g00200.t01"/>
<dbReference type="InParanoid" id="D7UCV9"/>
<dbReference type="AlphaFoldDB" id="D7UCV9"/>
<dbReference type="HOGENOM" id="CLU_1646757_0_0_1"/>
<sequence length="161" mass="17526">MAKPNFGPEAGRNGDKFQGTISAIVLVPNPHQPLFQNRPNPSFSLPSDWSLLPTFPIPFPIFQWTTTAASSPARGSTEWPTGWAPVWPQPSSLPWNAARASTSAPATWMKMKKKPRIAPSCSPSPSPNTAPISASMSISFPFELLISPTFFAFSSDDFVHK</sequence>
<evidence type="ECO:0000313" key="1">
    <source>
        <dbReference type="EMBL" id="CBI40574.3"/>
    </source>
</evidence>
<evidence type="ECO:0000313" key="2">
    <source>
        <dbReference type="Proteomes" id="UP000009183"/>
    </source>
</evidence>
<keyword evidence="2" id="KW-1185">Reference proteome</keyword>
<gene>
    <name evidence="1" type="ordered locus">VIT_15s0046g00200</name>
</gene>
<protein>
    <submittedName>
        <fullName evidence="1">Uncharacterized protein</fullName>
    </submittedName>
</protein>
<proteinExistence type="predicted"/>
<name>D7UCV9_VITVI</name>
<dbReference type="EMBL" id="FN596755">
    <property type="protein sequence ID" value="CBI40574.3"/>
    <property type="molecule type" value="Genomic_DNA"/>
</dbReference>
<accession>D7UCV9</accession>
<organism evidence="1 2">
    <name type="scientific">Vitis vinifera</name>
    <name type="common">Grape</name>
    <dbReference type="NCBI Taxonomy" id="29760"/>
    <lineage>
        <taxon>Eukaryota</taxon>
        <taxon>Viridiplantae</taxon>
        <taxon>Streptophyta</taxon>
        <taxon>Embryophyta</taxon>
        <taxon>Tracheophyta</taxon>
        <taxon>Spermatophyta</taxon>
        <taxon>Magnoliopsida</taxon>
        <taxon>eudicotyledons</taxon>
        <taxon>Gunneridae</taxon>
        <taxon>Pentapetalae</taxon>
        <taxon>rosids</taxon>
        <taxon>Vitales</taxon>
        <taxon>Vitaceae</taxon>
        <taxon>Viteae</taxon>
        <taxon>Vitis</taxon>
    </lineage>
</organism>
<dbReference type="Proteomes" id="UP000009183">
    <property type="component" value="Chromosome 15"/>
</dbReference>
<reference evidence="2" key="1">
    <citation type="journal article" date="2007" name="Nature">
        <title>The grapevine genome sequence suggests ancestral hexaploidization in major angiosperm phyla.</title>
        <authorList>
            <consortium name="The French-Italian Public Consortium for Grapevine Genome Characterization."/>
            <person name="Jaillon O."/>
            <person name="Aury J.-M."/>
            <person name="Noel B."/>
            <person name="Policriti A."/>
            <person name="Clepet C."/>
            <person name="Casagrande A."/>
            <person name="Choisne N."/>
            <person name="Aubourg S."/>
            <person name="Vitulo N."/>
            <person name="Jubin C."/>
            <person name="Vezzi A."/>
            <person name="Legeai F."/>
            <person name="Hugueney P."/>
            <person name="Dasilva C."/>
            <person name="Horner D."/>
            <person name="Mica E."/>
            <person name="Jublot D."/>
            <person name="Poulain J."/>
            <person name="Bruyere C."/>
            <person name="Billault A."/>
            <person name="Segurens B."/>
            <person name="Gouyvenoux M."/>
            <person name="Ugarte E."/>
            <person name="Cattonaro F."/>
            <person name="Anthouard V."/>
            <person name="Vico V."/>
            <person name="Del Fabbro C."/>
            <person name="Alaux M."/>
            <person name="Di Gaspero G."/>
            <person name="Dumas V."/>
            <person name="Felice N."/>
            <person name="Paillard S."/>
            <person name="Juman I."/>
            <person name="Moroldo M."/>
            <person name="Scalabrin S."/>
            <person name="Canaguier A."/>
            <person name="Le Clainche I."/>
            <person name="Malacrida G."/>
            <person name="Durand E."/>
            <person name="Pesole G."/>
            <person name="Laucou V."/>
            <person name="Chatelet P."/>
            <person name="Merdinoglu D."/>
            <person name="Delledonne M."/>
            <person name="Pezzotti M."/>
            <person name="Lecharny A."/>
            <person name="Scarpelli C."/>
            <person name="Artiguenave F."/>
            <person name="Pe M.E."/>
            <person name="Valle G."/>
            <person name="Morgante M."/>
            <person name="Caboche M."/>
            <person name="Adam-Blondon A.-F."/>
            <person name="Weissenbach J."/>
            <person name="Quetier F."/>
            <person name="Wincker P."/>
        </authorList>
    </citation>
    <scope>NUCLEOTIDE SEQUENCE [LARGE SCALE GENOMIC DNA]</scope>
    <source>
        <strain evidence="2">cv. Pinot noir / PN40024</strain>
    </source>
</reference>